<dbReference type="InterPro" id="IPR037643">
    <property type="entry name" value="HHLA1"/>
</dbReference>
<evidence type="ECO:0000313" key="3">
    <source>
        <dbReference type="RefSeq" id="XP_054841880.1"/>
    </source>
</evidence>
<dbReference type="AlphaFoldDB" id="A0AA97L461"/>
<feature type="region of interest" description="Disordered" evidence="1">
    <location>
        <begin position="262"/>
        <end position="312"/>
    </location>
</feature>
<dbReference type="RefSeq" id="XP_054841880.1">
    <property type="nucleotide sequence ID" value="XM_054985905.1"/>
</dbReference>
<dbReference type="PANTHER" id="PTHR15299">
    <property type="entry name" value="HERV-H LTR-ASSOCIATING PROTEIN 1"/>
    <property type="match status" value="1"/>
</dbReference>
<proteinExistence type="predicted"/>
<reference evidence="3" key="1">
    <citation type="submission" date="2025-08" db="UniProtKB">
        <authorList>
            <consortium name="RefSeq"/>
        </authorList>
    </citation>
    <scope>IDENTIFICATION</scope>
    <source>
        <tissue evidence="3">Blood</tissue>
    </source>
</reference>
<accession>A0AA97L461</accession>
<dbReference type="Proteomes" id="UP001190640">
    <property type="component" value="Chromosome 7"/>
</dbReference>
<keyword evidence="2" id="KW-1185">Reference proteome</keyword>
<evidence type="ECO:0000256" key="1">
    <source>
        <dbReference type="SAM" id="MobiDB-lite"/>
    </source>
</evidence>
<dbReference type="CTD" id="10086"/>
<evidence type="ECO:0000313" key="2">
    <source>
        <dbReference type="Proteomes" id="UP001190640"/>
    </source>
</evidence>
<gene>
    <name evidence="3" type="primary">HHLA1</name>
</gene>
<organism evidence="2 3">
    <name type="scientific">Eublepharis macularius</name>
    <name type="common">Leopard gecko</name>
    <name type="synonym">Cyrtodactylus macularius</name>
    <dbReference type="NCBI Taxonomy" id="481883"/>
    <lineage>
        <taxon>Eukaryota</taxon>
        <taxon>Metazoa</taxon>
        <taxon>Chordata</taxon>
        <taxon>Craniata</taxon>
        <taxon>Vertebrata</taxon>
        <taxon>Euteleostomi</taxon>
        <taxon>Lepidosauria</taxon>
        <taxon>Squamata</taxon>
        <taxon>Bifurcata</taxon>
        <taxon>Gekkota</taxon>
        <taxon>Eublepharidae</taxon>
        <taxon>Eublepharinae</taxon>
        <taxon>Eublepharis</taxon>
    </lineage>
</organism>
<dbReference type="GeneID" id="129333979"/>
<dbReference type="KEGG" id="emc:129333979"/>
<sequence length="540" mass="59432">MKVETKKDERVAVLATAELPAKSVDLAAINLTELVNGMLNSALKGTKKFFSLLSITSYSSYAFHKVSIVVYNISNLKNVDPTKFPTRYCYCLNNRTNDLTDFTALLVDIIGNSTSFLTEIFKSTSILSVSHSNDTDCIYICVMSGRTGRNLSDLWEAVEKSPVINYTFSGNVSDLLDLDSILPSLIPLREDAEKVLSETAQGMWTFKTTKMPMRTQTGASKGGEMLLTQHPMWLRTMSLKGAEGPSIHAALWLQTDVLKGPDVSSTKTASVEPPSPTTVEDDNISSRAPPVPTPKMSVEPWTIGPKGDETISPKFSTWRKTVSLKSTAPSSFQASSLLQAGVSIEWEVSATKVMLSPAPVTSYDILTGTQPFPTTGVPLPLVSPSTEQGQDLLKTFLPLTEASVIVTQPTSSKTTRASFPMQTGNWALLALSTPPKRPGVFQKVHSRCPQAPKRDTVLTLPAATAVAPKINPCVMELCKFFQQCLCMRDRRYSREETMRYCIENYSWFLKNAAYVCDKVKRMSYSNTLKQKCLTSICKSI</sequence>
<protein>
    <submittedName>
        <fullName evidence="3">HERV-H LTR-associating protein 1</fullName>
    </submittedName>
</protein>
<dbReference type="PANTHER" id="PTHR15299:SF3">
    <property type="entry name" value="HERV-H LTR-ASSOCIATING PROTEIN 1"/>
    <property type="match status" value="1"/>
</dbReference>
<name>A0AA97L461_EUBMA</name>